<dbReference type="RefSeq" id="WP_379711709.1">
    <property type="nucleotide sequence ID" value="NZ_JBHTBS010000004.1"/>
</dbReference>
<gene>
    <name evidence="2" type="ORF">ACFQY0_09660</name>
</gene>
<proteinExistence type="predicted"/>
<organism evidence="2 3">
    <name type="scientific">Haloferula chungangensis</name>
    <dbReference type="NCBI Taxonomy" id="1048331"/>
    <lineage>
        <taxon>Bacteria</taxon>
        <taxon>Pseudomonadati</taxon>
        <taxon>Verrucomicrobiota</taxon>
        <taxon>Verrucomicrobiia</taxon>
        <taxon>Verrucomicrobiales</taxon>
        <taxon>Verrucomicrobiaceae</taxon>
        <taxon>Haloferula</taxon>
    </lineage>
</organism>
<sequence length="79" mass="8776">MATKTISIDLEAYKRLTAARKEPRESFSQVIKRAEWTEQGRTCGALLAALPGIEAVDDEVIARLERAQQEDAAPDDSWS</sequence>
<comment type="caution">
    <text evidence="2">The sequence shown here is derived from an EMBL/GenBank/DDBJ whole genome shotgun (WGS) entry which is preliminary data.</text>
</comment>
<dbReference type="Pfam" id="PF02697">
    <property type="entry name" value="VAPB_antitox"/>
    <property type="match status" value="1"/>
</dbReference>
<protein>
    <submittedName>
        <fullName evidence="2">Antitoxin VapB family protein</fullName>
    </submittedName>
</protein>
<dbReference type="EMBL" id="JBHTBS010000004">
    <property type="protein sequence ID" value="MFC7337440.1"/>
    <property type="molecule type" value="Genomic_DNA"/>
</dbReference>
<dbReference type="InterPro" id="IPR003847">
    <property type="entry name" value="Put_antitoxin"/>
</dbReference>
<keyword evidence="3" id="KW-1185">Reference proteome</keyword>
<dbReference type="Proteomes" id="UP001596472">
    <property type="component" value="Unassembled WGS sequence"/>
</dbReference>
<evidence type="ECO:0000313" key="2">
    <source>
        <dbReference type="EMBL" id="MFC7337440.1"/>
    </source>
</evidence>
<reference evidence="3" key="1">
    <citation type="journal article" date="2019" name="Int. J. Syst. Evol. Microbiol.">
        <title>The Global Catalogue of Microorganisms (GCM) 10K type strain sequencing project: providing services to taxonomists for standard genome sequencing and annotation.</title>
        <authorList>
            <consortium name="The Broad Institute Genomics Platform"/>
            <consortium name="The Broad Institute Genome Sequencing Center for Infectious Disease"/>
            <person name="Wu L."/>
            <person name="Ma J."/>
        </authorList>
    </citation>
    <scope>NUCLEOTIDE SEQUENCE [LARGE SCALE GENOMIC DNA]</scope>
    <source>
        <strain evidence="3">CGMCC 4.1467</strain>
    </source>
</reference>
<name>A0ABW2L8D6_9BACT</name>
<evidence type="ECO:0000313" key="3">
    <source>
        <dbReference type="Proteomes" id="UP001596472"/>
    </source>
</evidence>
<keyword evidence="1" id="KW-1277">Toxin-antitoxin system</keyword>
<accession>A0ABW2L8D6</accession>
<evidence type="ECO:0000256" key="1">
    <source>
        <dbReference type="ARBA" id="ARBA00022649"/>
    </source>
</evidence>